<proteinExistence type="predicted"/>
<dbReference type="InterPro" id="IPR050482">
    <property type="entry name" value="Sensor_HK_TwoCompSys"/>
</dbReference>
<keyword evidence="8" id="KW-0902">Two-component regulatory system</keyword>
<dbReference type="EMBL" id="JBBMFS010000005">
    <property type="protein sequence ID" value="MEQ2554826.1"/>
    <property type="molecule type" value="Genomic_DNA"/>
</dbReference>
<keyword evidence="5" id="KW-0547">Nucleotide-binding</keyword>
<comment type="catalytic activity">
    <reaction evidence="1">
        <text>ATP + protein L-histidine = ADP + protein N-phospho-L-histidine.</text>
        <dbReference type="EC" id="2.7.13.3"/>
    </reaction>
</comment>
<evidence type="ECO:0000256" key="3">
    <source>
        <dbReference type="ARBA" id="ARBA00022553"/>
    </source>
</evidence>
<dbReference type="InterPro" id="IPR011712">
    <property type="entry name" value="Sig_transdc_His_kin_sub3_dim/P"/>
</dbReference>
<evidence type="ECO:0000313" key="11">
    <source>
        <dbReference type="EMBL" id="MEQ2554826.1"/>
    </source>
</evidence>
<evidence type="ECO:0000256" key="5">
    <source>
        <dbReference type="ARBA" id="ARBA00022741"/>
    </source>
</evidence>
<dbReference type="InterPro" id="IPR003594">
    <property type="entry name" value="HATPase_dom"/>
</dbReference>
<evidence type="ECO:0000256" key="4">
    <source>
        <dbReference type="ARBA" id="ARBA00022679"/>
    </source>
</evidence>
<keyword evidence="12" id="KW-1185">Reference proteome</keyword>
<reference evidence="11" key="1">
    <citation type="submission" date="2024-03" db="EMBL/GenBank/DDBJ databases">
        <title>Human intestinal bacterial collection.</title>
        <authorList>
            <person name="Pauvert C."/>
            <person name="Hitch T.C.A."/>
            <person name="Clavel T."/>
        </authorList>
    </citation>
    <scope>NUCLEOTIDE SEQUENCE [LARGE SCALE GENOMIC DNA]</scope>
    <source>
        <strain evidence="11">CLA-AA-H89B</strain>
    </source>
</reference>
<keyword evidence="7" id="KW-0067">ATP-binding</keyword>
<evidence type="ECO:0000256" key="8">
    <source>
        <dbReference type="ARBA" id="ARBA00023012"/>
    </source>
</evidence>
<comment type="caution">
    <text evidence="11">The sequence shown here is derived from an EMBL/GenBank/DDBJ whole genome shotgun (WGS) entry which is preliminary data.</text>
</comment>
<keyword evidence="9" id="KW-1133">Transmembrane helix</keyword>
<dbReference type="GO" id="GO:0016301">
    <property type="term" value="F:kinase activity"/>
    <property type="evidence" value="ECO:0007669"/>
    <property type="project" value="UniProtKB-KW"/>
</dbReference>
<keyword evidence="6 11" id="KW-0418">Kinase</keyword>
<dbReference type="Proteomes" id="UP001546774">
    <property type="component" value="Unassembled WGS sequence"/>
</dbReference>
<dbReference type="SMART" id="SM00387">
    <property type="entry name" value="HATPase_c"/>
    <property type="match status" value="1"/>
</dbReference>
<dbReference type="CDD" id="cd16917">
    <property type="entry name" value="HATPase_UhpB-NarQ-NarX-like"/>
    <property type="match status" value="1"/>
</dbReference>
<dbReference type="SUPFAM" id="SSF55874">
    <property type="entry name" value="ATPase domain of HSP90 chaperone/DNA topoisomerase II/histidine kinase"/>
    <property type="match status" value="1"/>
</dbReference>
<keyword evidence="9" id="KW-0812">Transmembrane</keyword>
<dbReference type="Gene3D" id="3.30.565.10">
    <property type="entry name" value="Histidine kinase-like ATPase, C-terminal domain"/>
    <property type="match status" value="1"/>
</dbReference>
<dbReference type="Gene3D" id="1.20.5.1930">
    <property type="match status" value="1"/>
</dbReference>
<evidence type="ECO:0000256" key="9">
    <source>
        <dbReference type="SAM" id="Phobius"/>
    </source>
</evidence>
<evidence type="ECO:0000256" key="7">
    <source>
        <dbReference type="ARBA" id="ARBA00022840"/>
    </source>
</evidence>
<name>A0ABV1H577_9FIRM</name>
<dbReference type="PANTHER" id="PTHR24421">
    <property type="entry name" value="NITRATE/NITRITE SENSOR PROTEIN NARX-RELATED"/>
    <property type="match status" value="1"/>
</dbReference>
<dbReference type="InterPro" id="IPR036890">
    <property type="entry name" value="HATPase_C_sf"/>
</dbReference>
<protein>
    <recommendedName>
        <fullName evidence="2">histidine kinase</fullName>
        <ecNumber evidence="2">2.7.13.3</ecNumber>
    </recommendedName>
</protein>
<dbReference type="PANTHER" id="PTHR24421:SF10">
    <property type="entry name" value="NITRATE_NITRITE SENSOR PROTEIN NARQ"/>
    <property type="match status" value="1"/>
</dbReference>
<feature type="domain" description="Histidine kinase/HSP90-like ATPase" evidence="10">
    <location>
        <begin position="284"/>
        <end position="373"/>
    </location>
</feature>
<evidence type="ECO:0000259" key="10">
    <source>
        <dbReference type="SMART" id="SM00387"/>
    </source>
</evidence>
<evidence type="ECO:0000256" key="2">
    <source>
        <dbReference type="ARBA" id="ARBA00012438"/>
    </source>
</evidence>
<evidence type="ECO:0000256" key="6">
    <source>
        <dbReference type="ARBA" id="ARBA00022777"/>
    </source>
</evidence>
<keyword evidence="9" id="KW-0472">Membrane</keyword>
<sequence length="378" mass="43488">MRKITDMLVLYVLCAVLESACGITNHVVVSLLLLFIEVCAVIYLQSMAGRTFAVTVYLLSFLVIKETSYGFPVVLYAVWEQVLEAWEKKEIKRTAVAGITVFLWAFFGVAASRYILSGTDRIQWQILWIVFDMLAVYLRQMTWQDRELQKEFIRIQDDDREYNRMLKLKNRYLIEKQDAQVYSATLKERNRIAREIHDNVGHLLSRALIQTGAVIAVSRDEQTKPLLLSIKETLDCAMNNIRNSVHDLHDESVDLEQTVREMTEKAEGYTVSYEYDMSQDLPKELKYCIISIVKEALSNVTRHSDADRVKLLLREHPAFYQILIQDNGKCVHPGDGTGIGITNMRQRVETFGGTIDIRTENGYRIFIHIPKADIPAGR</sequence>
<feature type="transmembrane region" description="Helical" evidence="9">
    <location>
        <begin position="32"/>
        <end position="59"/>
    </location>
</feature>
<dbReference type="EC" id="2.7.13.3" evidence="2"/>
<evidence type="ECO:0000256" key="1">
    <source>
        <dbReference type="ARBA" id="ARBA00000085"/>
    </source>
</evidence>
<dbReference type="Pfam" id="PF02518">
    <property type="entry name" value="HATPase_c"/>
    <property type="match status" value="1"/>
</dbReference>
<gene>
    <name evidence="11" type="ORF">WMO37_07310</name>
</gene>
<keyword evidence="3" id="KW-0597">Phosphoprotein</keyword>
<accession>A0ABV1H577</accession>
<evidence type="ECO:0000313" key="12">
    <source>
        <dbReference type="Proteomes" id="UP001546774"/>
    </source>
</evidence>
<organism evidence="11 12">
    <name type="scientific">Lachnospira intestinalis</name>
    <dbReference type="NCBI Taxonomy" id="3133158"/>
    <lineage>
        <taxon>Bacteria</taxon>
        <taxon>Bacillati</taxon>
        <taxon>Bacillota</taxon>
        <taxon>Clostridia</taxon>
        <taxon>Lachnospirales</taxon>
        <taxon>Lachnospiraceae</taxon>
        <taxon>Lachnospira</taxon>
    </lineage>
</organism>
<keyword evidence="4" id="KW-0808">Transferase</keyword>
<feature type="transmembrane region" description="Helical" evidence="9">
    <location>
        <begin position="95"/>
        <end position="116"/>
    </location>
</feature>
<dbReference type="Pfam" id="PF07730">
    <property type="entry name" value="HisKA_3"/>
    <property type="match status" value="1"/>
</dbReference>